<proteinExistence type="predicted"/>
<dbReference type="EMBL" id="FCOE02000001">
    <property type="protein sequence ID" value="SAK40413.1"/>
    <property type="molecule type" value="Genomic_DNA"/>
</dbReference>
<dbReference type="AlphaFoldDB" id="A0A157Z4R9"/>
<keyword evidence="1" id="KW-0812">Transmembrane</keyword>
<feature type="transmembrane region" description="Helical" evidence="1">
    <location>
        <begin position="187"/>
        <end position="206"/>
    </location>
</feature>
<keyword evidence="1" id="KW-1133">Transmembrane helix</keyword>
<name>A0A157Z4R9_9BURK</name>
<evidence type="ECO:0000256" key="1">
    <source>
        <dbReference type="SAM" id="Phobius"/>
    </source>
</evidence>
<feature type="transmembrane region" description="Helical" evidence="1">
    <location>
        <begin position="68"/>
        <end position="98"/>
    </location>
</feature>
<accession>A0A157Z4R9</accession>
<evidence type="ECO:0000313" key="3">
    <source>
        <dbReference type="Proteomes" id="UP000054911"/>
    </source>
</evidence>
<keyword evidence="3" id="KW-1185">Reference proteome</keyword>
<sequence>MFEHVTIVLTALNEMRPHTPPKLRSSFETRMQRSSTYLLVASGFAFACLIGFAVRVTFGQPLTGWPRLIALSVGLLSQVLALLAIVVQTIPSILNSLFFRKYAFRRLLCELERDSEYAGRLARYKRSALEQADQYLMAITERRKLFLGAIVGSPEKVALLSLVAMGWSVYKEVPSGPSNWITLTIQYGVALLGGLAFGSLLVNSVIRRYAYQRDLLALALAKLGQDRNAE</sequence>
<protein>
    <submittedName>
        <fullName evidence="2">Uncharacterized protein</fullName>
    </submittedName>
</protein>
<comment type="caution">
    <text evidence="2">The sequence shown here is derived from an EMBL/GenBank/DDBJ whole genome shotgun (WGS) entry which is preliminary data.</text>
</comment>
<organism evidence="2 3">
    <name type="scientific">Caballeronia pedi</name>
    <dbReference type="NCBI Taxonomy" id="1777141"/>
    <lineage>
        <taxon>Bacteria</taxon>
        <taxon>Pseudomonadati</taxon>
        <taxon>Pseudomonadota</taxon>
        <taxon>Betaproteobacteria</taxon>
        <taxon>Burkholderiales</taxon>
        <taxon>Burkholderiaceae</taxon>
        <taxon>Caballeronia</taxon>
    </lineage>
</organism>
<feature type="transmembrane region" description="Helical" evidence="1">
    <location>
        <begin position="145"/>
        <end position="167"/>
    </location>
</feature>
<evidence type="ECO:0000313" key="2">
    <source>
        <dbReference type="EMBL" id="SAK40413.1"/>
    </source>
</evidence>
<dbReference type="Proteomes" id="UP000054911">
    <property type="component" value="Unassembled WGS sequence"/>
</dbReference>
<gene>
    <name evidence="2" type="ORF">AWB80_00219</name>
</gene>
<reference evidence="2" key="1">
    <citation type="submission" date="2016-01" db="EMBL/GenBank/DDBJ databases">
        <authorList>
            <person name="Peeters C."/>
        </authorList>
    </citation>
    <scope>NUCLEOTIDE SEQUENCE [LARGE SCALE GENOMIC DNA]</scope>
    <source>
        <strain evidence="2">LMG 29323</strain>
    </source>
</reference>
<keyword evidence="1" id="KW-0472">Membrane</keyword>
<feature type="transmembrane region" description="Helical" evidence="1">
    <location>
        <begin position="36"/>
        <end position="56"/>
    </location>
</feature>